<comment type="caution">
    <text evidence="1">The sequence shown here is derived from an EMBL/GenBank/DDBJ whole genome shotgun (WGS) entry which is preliminary data.</text>
</comment>
<keyword evidence="2" id="KW-1185">Reference proteome</keyword>
<proteinExistence type="predicted"/>
<reference evidence="1 2" key="1">
    <citation type="journal article" date="2012" name="Genome Biol.">
        <title>Sequencing three crocodilian genomes to illuminate the evolution of archosaurs and amniotes.</title>
        <authorList>
            <person name="St John J.A."/>
            <person name="Braun E.L."/>
            <person name="Isberg S.R."/>
            <person name="Miles L.G."/>
            <person name="Chong A.Y."/>
            <person name="Gongora J."/>
            <person name="Dalzell P."/>
            <person name="Moran C."/>
            <person name="Bed'hom B."/>
            <person name="Abzhanov A."/>
            <person name="Burgess S.C."/>
            <person name="Cooksey A.M."/>
            <person name="Castoe T.A."/>
            <person name="Crawford N.G."/>
            <person name="Densmore L.D."/>
            <person name="Drew J.C."/>
            <person name="Edwards S.V."/>
            <person name="Faircloth B.C."/>
            <person name="Fujita M.K."/>
            <person name="Greenwold M.J."/>
            <person name="Hoffmann F.G."/>
            <person name="Howard J.M."/>
            <person name="Iguchi T."/>
            <person name="Janes D.E."/>
            <person name="Khan S.Y."/>
            <person name="Kohno S."/>
            <person name="de Koning A.J."/>
            <person name="Lance S.L."/>
            <person name="McCarthy F.M."/>
            <person name="McCormack J.E."/>
            <person name="Merchant M.E."/>
            <person name="Peterson D.G."/>
            <person name="Pollock D.D."/>
            <person name="Pourmand N."/>
            <person name="Raney B.J."/>
            <person name="Roessler K.A."/>
            <person name="Sanford J.R."/>
            <person name="Sawyer R.H."/>
            <person name="Schmidt C.J."/>
            <person name="Triplett E.W."/>
            <person name="Tuberville T.D."/>
            <person name="Venegas-Anaya M."/>
            <person name="Howard J.T."/>
            <person name="Jarvis E.D."/>
            <person name="Guillette L.J.Jr."/>
            <person name="Glenn T.C."/>
            <person name="Green R.E."/>
            <person name="Ray D.A."/>
        </authorList>
    </citation>
    <scope>NUCLEOTIDE SEQUENCE [LARGE SCALE GENOMIC DNA]</scope>
    <source>
        <strain evidence="1">KSC_2009_1</strain>
    </source>
</reference>
<protein>
    <submittedName>
        <fullName evidence="1">Uncharacterized protein</fullName>
    </submittedName>
</protein>
<evidence type="ECO:0000313" key="1">
    <source>
        <dbReference type="EMBL" id="KYO17350.1"/>
    </source>
</evidence>
<sequence>MWPRPQAAVHPIYVPERVTGFAVLERPGPQAAACPIYVPERVTGFAVLETIIGLLEVNEQKVYIHFDYSLFFNYLS</sequence>
<dbReference type="EMBL" id="AKHW03007022">
    <property type="protein sequence ID" value="KYO17350.1"/>
    <property type="molecule type" value="Genomic_DNA"/>
</dbReference>
<dbReference type="AlphaFoldDB" id="A0A151LYP4"/>
<dbReference type="Proteomes" id="UP000050525">
    <property type="component" value="Unassembled WGS sequence"/>
</dbReference>
<organism evidence="1 2">
    <name type="scientific">Alligator mississippiensis</name>
    <name type="common">American alligator</name>
    <dbReference type="NCBI Taxonomy" id="8496"/>
    <lineage>
        <taxon>Eukaryota</taxon>
        <taxon>Metazoa</taxon>
        <taxon>Chordata</taxon>
        <taxon>Craniata</taxon>
        <taxon>Vertebrata</taxon>
        <taxon>Euteleostomi</taxon>
        <taxon>Archelosauria</taxon>
        <taxon>Archosauria</taxon>
        <taxon>Crocodylia</taxon>
        <taxon>Alligatoridae</taxon>
        <taxon>Alligatorinae</taxon>
        <taxon>Alligator</taxon>
    </lineage>
</organism>
<evidence type="ECO:0000313" key="2">
    <source>
        <dbReference type="Proteomes" id="UP000050525"/>
    </source>
</evidence>
<gene>
    <name evidence="1" type="ORF">Y1Q_0011839</name>
</gene>
<accession>A0A151LYP4</accession>
<name>A0A151LYP4_ALLMI</name>